<feature type="binding site" evidence="7">
    <location>
        <begin position="17"/>
        <end position="24"/>
    </location>
    <ligand>
        <name>GTP</name>
        <dbReference type="ChEBI" id="CHEBI:37565"/>
    </ligand>
</feature>
<feature type="domain" description="Tr-type G" evidence="9">
    <location>
        <begin position="8"/>
        <end position="282"/>
    </location>
</feature>
<dbReference type="FunFam" id="3.30.230.10:FF:000003">
    <property type="entry name" value="Elongation factor G"/>
    <property type="match status" value="1"/>
</dbReference>
<comment type="subcellular location">
    <subcellularLocation>
        <location evidence="1 7">Cytoplasm</location>
    </subcellularLocation>
</comment>
<dbReference type="AlphaFoldDB" id="A0A2S5RFY7"/>
<evidence type="ECO:0000259" key="9">
    <source>
        <dbReference type="PROSITE" id="PS51722"/>
    </source>
</evidence>
<dbReference type="GO" id="GO:0003746">
    <property type="term" value="F:translation elongation factor activity"/>
    <property type="evidence" value="ECO:0007669"/>
    <property type="project" value="UniProtKB-UniRule"/>
</dbReference>
<dbReference type="CDD" id="cd04088">
    <property type="entry name" value="EFG_mtEFG_II"/>
    <property type="match status" value="1"/>
</dbReference>
<keyword evidence="3 7" id="KW-0547">Nucleotide-binding</keyword>
<comment type="function">
    <text evidence="7">Catalyzes the GTP-dependent ribosomal translocation step during translation elongation. During this step, the ribosome changes from the pre-translocational (PRE) to the post-translocational (POST) state as the newly formed A-site-bound peptidyl-tRNA and P-site-bound deacylated tRNA move to the P and E sites, respectively. Catalyzes the coordinated movement of the two tRNA molecules, the mRNA and conformational changes in the ribosome.</text>
</comment>
<dbReference type="FunFam" id="2.40.30.10:FF:000006">
    <property type="entry name" value="Elongation factor G"/>
    <property type="match status" value="1"/>
</dbReference>
<dbReference type="Gene3D" id="3.40.50.300">
    <property type="entry name" value="P-loop containing nucleotide triphosphate hydrolases"/>
    <property type="match status" value="1"/>
</dbReference>
<dbReference type="InterPro" id="IPR053905">
    <property type="entry name" value="EF-G-like_DII"/>
</dbReference>
<dbReference type="Pfam" id="PF22042">
    <property type="entry name" value="EF-G_D2"/>
    <property type="match status" value="1"/>
</dbReference>
<dbReference type="FunFam" id="3.30.70.240:FF:000001">
    <property type="entry name" value="Elongation factor G"/>
    <property type="match status" value="1"/>
</dbReference>
<evidence type="ECO:0000256" key="1">
    <source>
        <dbReference type="ARBA" id="ARBA00004496"/>
    </source>
</evidence>
<dbReference type="SMART" id="SM00889">
    <property type="entry name" value="EFG_IV"/>
    <property type="match status" value="1"/>
</dbReference>
<dbReference type="Gene3D" id="3.30.230.10">
    <property type="match status" value="1"/>
</dbReference>
<evidence type="ECO:0000313" key="10">
    <source>
        <dbReference type="EMBL" id="PPE06045.1"/>
    </source>
</evidence>
<feature type="binding site" evidence="7">
    <location>
        <begin position="81"/>
        <end position="85"/>
    </location>
    <ligand>
        <name>GTP</name>
        <dbReference type="ChEBI" id="CHEBI:37565"/>
    </ligand>
</feature>
<dbReference type="FunFam" id="3.30.70.870:FF:000001">
    <property type="entry name" value="Elongation factor G"/>
    <property type="match status" value="1"/>
</dbReference>
<dbReference type="PRINTS" id="PR00315">
    <property type="entry name" value="ELONGATNFCT"/>
</dbReference>
<dbReference type="CDD" id="cd03713">
    <property type="entry name" value="EFG_mtEFG_C"/>
    <property type="match status" value="1"/>
</dbReference>
<dbReference type="InterPro" id="IPR035647">
    <property type="entry name" value="EFG_III/V"/>
</dbReference>
<name>A0A2S5RFY7_9MOLU</name>
<dbReference type="Gene3D" id="3.30.70.870">
    <property type="entry name" value="Elongation Factor G (Translational Gtpase), domain 3"/>
    <property type="match status" value="1"/>
</dbReference>
<dbReference type="InterPro" id="IPR014721">
    <property type="entry name" value="Ribsml_uS5_D2-typ_fold_subgr"/>
</dbReference>
<dbReference type="InterPro" id="IPR020568">
    <property type="entry name" value="Ribosomal_Su5_D2-typ_SF"/>
</dbReference>
<dbReference type="CDD" id="cd01434">
    <property type="entry name" value="EFG_mtEFG1_IV"/>
    <property type="match status" value="1"/>
</dbReference>
<dbReference type="CDD" id="cd01886">
    <property type="entry name" value="EF-G"/>
    <property type="match status" value="1"/>
</dbReference>
<evidence type="ECO:0000256" key="4">
    <source>
        <dbReference type="ARBA" id="ARBA00022768"/>
    </source>
</evidence>
<gene>
    <name evidence="7 10" type="primary">fusA</name>
    <name evidence="10" type="ORF">ELUCI_v1c03360</name>
</gene>
<evidence type="ECO:0000256" key="6">
    <source>
        <dbReference type="ARBA" id="ARBA00023134"/>
    </source>
</evidence>
<evidence type="ECO:0000256" key="2">
    <source>
        <dbReference type="ARBA" id="ARBA00005870"/>
    </source>
</evidence>
<dbReference type="InterPro" id="IPR005517">
    <property type="entry name" value="Transl_elong_EFG/EF2_IV"/>
</dbReference>
<dbReference type="HAMAP" id="MF_00054_B">
    <property type="entry name" value="EF_G_EF_2_B"/>
    <property type="match status" value="1"/>
</dbReference>
<dbReference type="InterPro" id="IPR009022">
    <property type="entry name" value="EFG_III"/>
</dbReference>
<feature type="binding site" evidence="7">
    <location>
        <begin position="135"/>
        <end position="138"/>
    </location>
    <ligand>
        <name>GTP</name>
        <dbReference type="ChEBI" id="CHEBI:37565"/>
    </ligand>
</feature>
<keyword evidence="11" id="KW-1185">Reference proteome</keyword>
<dbReference type="Pfam" id="PF00679">
    <property type="entry name" value="EFG_C"/>
    <property type="match status" value="1"/>
</dbReference>
<dbReference type="GO" id="GO:0005525">
    <property type="term" value="F:GTP binding"/>
    <property type="evidence" value="ECO:0007669"/>
    <property type="project" value="UniProtKB-UniRule"/>
</dbReference>
<evidence type="ECO:0000256" key="7">
    <source>
        <dbReference type="HAMAP-Rule" id="MF_00054"/>
    </source>
</evidence>
<dbReference type="InterPro" id="IPR000640">
    <property type="entry name" value="EFG_V-like"/>
</dbReference>
<dbReference type="InterPro" id="IPR005225">
    <property type="entry name" value="Small_GTP-bd"/>
</dbReference>
<organism evidence="10 11">
    <name type="scientific">Williamsoniiplasma lucivorax</name>
    <dbReference type="NCBI Taxonomy" id="209274"/>
    <lineage>
        <taxon>Bacteria</taxon>
        <taxon>Bacillati</taxon>
        <taxon>Mycoplasmatota</taxon>
        <taxon>Mollicutes</taxon>
        <taxon>Entomoplasmatales</taxon>
        <taxon>Williamsoniiplasma</taxon>
    </lineage>
</organism>
<dbReference type="SUPFAM" id="SSF54980">
    <property type="entry name" value="EF-G C-terminal domain-like"/>
    <property type="match status" value="2"/>
</dbReference>
<dbReference type="Gene3D" id="2.40.30.10">
    <property type="entry name" value="Translation factors"/>
    <property type="match status" value="1"/>
</dbReference>
<dbReference type="Pfam" id="PF03764">
    <property type="entry name" value="EFG_IV"/>
    <property type="match status" value="1"/>
</dbReference>
<dbReference type="InterPro" id="IPR041095">
    <property type="entry name" value="EFG_II"/>
</dbReference>
<dbReference type="NCBIfam" id="TIGR00484">
    <property type="entry name" value="EF-G"/>
    <property type="match status" value="1"/>
</dbReference>
<dbReference type="PANTHER" id="PTHR43261:SF1">
    <property type="entry name" value="RIBOSOME-RELEASING FACTOR 2, MITOCHONDRIAL"/>
    <property type="match status" value="1"/>
</dbReference>
<dbReference type="STRING" id="1399797.GCA_000518285_01542"/>
<dbReference type="InterPro" id="IPR027417">
    <property type="entry name" value="P-loop_NTPase"/>
</dbReference>
<dbReference type="SUPFAM" id="SSF50447">
    <property type="entry name" value="Translation proteins"/>
    <property type="match status" value="1"/>
</dbReference>
<dbReference type="InterPro" id="IPR035649">
    <property type="entry name" value="EFG_V"/>
</dbReference>
<dbReference type="SMART" id="SM00838">
    <property type="entry name" value="EFG_C"/>
    <property type="match status" value="1"/>
</dbReference>
<dbReference type="InterPro" id="IPR000795">
    <property type="entry name" value="T_Tr_GTP-bd_dom"/>
</dbReference>
<dbReference type="InterPro" id="IPR031157">
    <property type="entry name" value="G_TR_CS"/>
</dbReference>
<dbReference type="GO" id="GO:0003924">
    <property type="term" value="F:GTPase activity"/>
    <property type="evidence" value="ECO:0007669"/>
    <property type="project" value="InterPro"/>
</dbReference>
<evidence type="ECO:0000256" key="5">
    <source>
        <dbReference type="ARBA" id="ARBA00022917"/>
    </source>
</evidence>
<protein>
    <recommendedName>
        <fullName evidence="7 8">Elongation factor G</fullName>
        <shortName evidence="7">EF-G</shortName>
    </recommendedName>
</protein>
<reference evidence="10 11" key="1">
    <citation type="submission" date="2017-11" db="EMBL/GenBank/DDBJ databases">
        <title>Genome sequence of Entomoplasma lucivorax PIPN-2 (ATCC 49196).</title>
        <authorList>
            <person name="Lo W.-S."/>
            <person name="Gasparich G.E."/>
            <person name="Kuo C.-H."/>
        </authorList>
    </citation>
    <scope>NUCLEOTIDE SEQUENCE [LARGE SCALE GENOMIC DNA]</scope>
    <source>
        <strain evidence="10 11">PIPN-2</strain>
    </source>
</reference>
<dbReference type="InterPro" id="IPR009000">
    <property type="entry name" value="Transl_B-barrel_sf"/>
</dbReference>
<dbReference type="NCBIfam" id="NF009381">
    <property type="entry name" value="PRK12740.1-5"/>
    <property type="match status" value="1"/>
</dbReference>
<keyword evidence="5 7" id="KW-0648">Protein biosynthesis</keyword>
<keyword evidence="4 7" id="KW-0251">Elongation factor</keyword>
<dbReference type="FunFam" id="3.40.50.300:FF:000029">
    <property type="entry name" value="Elongation factor G"/>
    <property type="match status" value="1"/>
</dbReference>
<dbReference type="CDD" id="cd16262">
    <property type="entry name" value="EFG_III"/>
    <property type="match status" value="1"/>
</dbReference>
<dbReference type="Proteomes" id="UP000237865">
    <property type="component" value="Unassembled WGS sequence"/>
</dbReference>
<dbReference type="Gene3D" id="3.30.70.240">
    <property type="match status" value="1"/>
</dbReference>
<dbReference type="GO" id="GO:0005737">
    <property type="term" value="C:cytoplasm"/>
    <property type="evidence" value="ECO:0007669"/>
    <property type="project" value="UniProtKB-SubCell"/>
</dbReference>
<dbReference type="InterPro" id="IPR047872">
    <property type="entry name" value="EFG_IV"/>
</dbReference>
<dbReference type="PROSITE" id="PS51722">
    <property type="entry name" value="G_TR_2"/>
    <property type="match status" value="1"/>
</dbReference>
<dbReference type="SUPFAM" id="SSF52540">
    <property type="entry name" value="P-loop containing nucleoside triphosphate hydrolases"/>
    <property type="match status" value="1"/>
</dbReference>
<comment type="caution">
    <text evidence="10">The sequence shown here is derived from an EMBL/GenBank/DDBJ whole genome shotgun (WGS) entry which is preliminary data.</text>
</comment>
<dbReference type="GO" id="GO:0032790">
    <property type="term" value="P:ribosome disassembly"/>
    <property type="evidence" value="ECO:0007669"/>
    <property type="project" value="TreeGrafter"/>
</dbReference>
<dbReference type="Pfam" id="PF14492">
    <property type="entry name" value="EFG_III"/>
    <property type="match status" value="1"/>
</dbReference>
<dbReference type="EMBL" id="PHNE01000001">
    <property type="protein sequence ID" value="PPE06045.1"/>
    <property type="molecule type" value="Genomic_DNA"/>
</dbReference>
<sequence>MARDFQLKDTRNFGIMAHIDAGKTTTTERILFHTGKIHKIGETHEGASQMDWMAQEQERGITITSAATTAFWKHNRFNIIDTPGHVDFTVEVERSLRVLDGAVAVLDGQSGVEPQTETVWRQATTYKVPRVVFVNKMDKTGADFEYSVKSIGDRLGAKAAPIQLPIGAEENFTGIIDLVEMKAYHYDGGADEVAQEIEIPADMLDHAKELRGHLVESAVEYDEELMMKFLDGEEITIPELKRAIRKGVISAHFFPVLAGSAFKNKGVKLLLDAVIDYLPSPLDVPSIKGHLLDGNEDERHSSDEEPFSALAFKVMTDPFVGKLTFFRVYSGILEKGSYVLNSTKNNKERIGRILQMHANNRTEIERVYAGDIAAAVGLKNTTTGDTLSDEKKPIILESMIFPEPVIQLALEPKTKADQEKMGIALNKLSEEDPTFRTYTDEETGQTIIAGMGELHLDIIVDRMRREFHVETNVGAPQVSYRETIKQAGRADGKYIKQSGGRGSYGHVVIEFEPNHDKGFEWIDKITGGRVSKEYINAARAGLENALGNGIVAGYPMIDIKATIVDGSMHDVDSNEMAYKIAASMALKEAAKKMNPVLLEPIMNVEVTIPDEYYGDVMGNISSKRGLIEGSEQRGNAQTVKAKVPLTEMFGYATELRSFTQGRGNYTMIFSHYAEAPKFVAEDVIKKSGKKA</sequence>
<dbReference type="PROSITE" id="PS00301">
    <property type="entry name" value="G_TR_1"/>
    <property type="match status" value="1"/>
</dbReference>
<dbReference type="NCBIfam" id="TIGR00231">
    <property type="entry name" value="small_GTP"/>
    <property type="match status" value="1"/>
</dbReference>
<keyword evidence="6 7" id="KW-0342">GTP-binding</keyword>
<evidence type="ECO:0000256" key="3">
    <source>
        <dbReference type="ARBA" id="ARBA00022741"/>
    </source>
</evidence>
<dbReference type="RefSeq" id="WP_028126858.1">
    <property type="nucleotide sequence ID" value="NZ_PHNE01000001.1"/>
</dbReference>
<dbReference type="InterPro" id="IPR004540">
    <property type="entry name" value="Transl_elong_EFG/EF2"/>
</dbReference>
<dbReference type="PANTHER" id="PTHR43261">
    <property type="entry name" value="TRANSLATION ELONGATION FACTOR G-RELATED"/>
    <property type="match status" value="1"/>
</dbReference>
<comment type="similarity">
    <text evidence="2 7">Belongs to the TRAFAC class translation factor GTPase superfamily. Classic translation factor GTPase family. EF-G/EF-2 subfamily.</text>
</comment>
<proteinExistence type="inferred from homology"/>
<dbReference type="SUPFAM" id="SSF54211">
    <property type="entry name" value="Ribosomal protein S5 domain 2-like"/>
    <property type="match status" value="1"/>
</dbReference>
<dbReference type="Pfam" id="PF00009">
    <property type="entry name" value="GTP_EFTU"/>
    <property type="match status" value="1"/>
</dbReference>
<evidence type="ECO:0000313" key="11">
    <source>
        <dbReference type="Proteomes" id="UP000237865"/>
    </source>
</evidence>
<accession>A0A2S5RFY7</accession>
<evidence type="ECO:0000256" key="8">
    <source>
        <dbReference type="NCBIfam" id="TIGR00484"/>
    </source>
</evidence>
<keyword evidence="7" id="KW-0963">Cytoplasm</keyword>